<dbReference type="Proteomes" id="UP001642540">
    <property type="component" value="Unassembled WGS sequence"/>
</dbReference>
<dbReference type="PANTHER" id="PTHR42643:SF24">
    <property type="entry name" value="IONOTROPIC RECEPTOR 60A"/>
    <property type="match status" value="1"/>
</dbReference>
<feature type="transmembrane region" description="Helical" evidence="9">
    <location>
        <begin position="403"/>
        <end position="419"/>
    </location>
</feature>
<dbReference type="Gene3D" id="3.40.190.10">
    <property type="entry name" value="Periplasmic binding protein-like II"/>
    <property type="match status" value="1"/>
</dbReference>
<evidence type="ECO:0000313" key="13">
    <source>
        <dbReference type="Proteomes" id="UP001642540"/>
    </source>
</evidence>
<dbReference type="PANTHER" id="PTHR42643">
    <property type="entry name" value="IONOTROPIC RECEPTOR 20A-RELATED"/>
    <property type="match status" value="1"/>
</dbReference>
<keyword evidence="3" id="KW-1003">Cell membrane</keyword>
<feature type="signal peptide" evidence="10">
    <location>
        <begin position="1"/>
        <end position="19"/>
    </location>
</feature>
<keyword evidence="8" id="KW-0325">Glycoprotein</keyword>
<comment type="subcellular location">
    <subcellularLocation>
        <location evidence="1">Cell membrane</location>
        <topology evidence="1">Multi-pass membrane protein</topology>
    </subcellularLocation>
</comment>
<comment type="similarity">
    <text evidence="2">Belongs to the glutamate-gated ion channel (TC 1.A.10.1) family.</text>
</comment>
<evidence type="ECO:0000256" key="10">
    <source>
        <dbReference type="SAM" id="SignalP"/>
    </source>
</evidence>
<feature type="chain" id="PRO_5045273581" description="Ionotropic glutamate receptor C-terminal domain-containing protein" evidence="10">
    <location>
        <begin position="20"/>
        <end position="701"/>
    </location>
</feature>
<sequence>MKFLTQIWILPLIFSFTEAFKVEPEIEIILRNNFRNCSLLFISFSIDSNDSTPQLKNPTNFEQLQQDKYVISLKGNSSHPNQFYNQTLDLHKHRESCTCAIISLVGLFGKESYANLVNLYSFLKNLKGIIKSDEDYFIFHSSENSILEQILISEPFALGIKYKLAISSKDKTYKTTCFYCNLGKPSIHQWKIPIHNKKSNQQINLLFPDLLENFHGKVFRISSAVLSSSLTELHLVRSGVWENSRGIFGTALDHLSAKYNFSFTLFPSSGGGSTGLKLKNGSWIGAVGDVLSGRADLGAGVAQIYSRNLYVGYSFPLSYVWLTFTTGVPQRHYSWKAIYLPFTPFLWFCIFLALIAFYIGYSLLLKLSGQSIPTKTKLGYILKTLLEQDAPTFEERPLSSTRTFLAFWLFFALLISATYKSKLVSTLAFPIMVEPPKTFEQLSNTPSSYDIILKSLRGAAYTLLKTSTSPVFHRVFVRMELEEYDVKCFQRAIDGSAACISFNTAVNLILYKNFSDNTGRSPLVKAPDTTSFVPIGYVMKKRALFRLKFDQVLMRSADMGLTEQWWQMDYRFLSKRRKKWEQSVNKPKVLDDGNEDDDDNLTMKHLSGTFYLLIIGLLAAVTCFASEKIGELRKLRKFVISKQIDDMPVDGKCDTVDTTVTTTVIIEKETVEMEKILGGIQEILMNGLLNGKRMSITQETK</sequence>
<dbReference type="Gene3D" id="1.10.287.70">
    <property type="match status" value="1"/>
</dbReference>
<evidence type="ECO:0000256" key="7">
    <source>
        <dbReference type="ARBA" id="ARBA00023170"/>
    </source>
</evidence>
<dbReference type="InterPro" id="IPR052192">
    <property type="entry name" value="Insect_Ionotropic_Sensory_Rcpt"/>
</dbReference>
<evidence type="ECO:0000256" key="8">
    <source>
        <dbReference type="ARBA" id="ARBA00023180"/>
    </source>
</evidence>
<dbReference type="SUPFAM" id="SSF53850">
    <property type="entry name" value="Periplasmic binding protein-like II"/>
    <property type="match status" value="1"/>
</dbReference>
<name>A0ABP1QFP8_9HEXA</name>
<evidence type="ECO:0000259" key="11">
    <source>
        <dbReference type="Pfam" id="PF00060"/>
    </source>
</evidence>
<evidence type="ECO:0000256" key="5">
    <source>
        <dbReference type="ARBA" id="ARBA00022989"/>
    </source>
</evidence>
<reference evidence="12 13" key="1">
    <citation type="submission" date="2024-08" db="EMBL/GenBank/DDBJ databases">
        <authorList>
            <person name="Cucini C."/>
            <person name="Frati F."/>
        </authorList>
    </citation>
    <scope>NUCLEOTIDE SEQUENCE [LARGE SCALE GENOMIC DNA]</scope>
</reference>
<proteinExistence type="inferred from homology"/>
<evidence type="ECO:0000313" key="12">
    <source>
        <dbReference type="EMBL" id="CAL8097698.1"/>
    </source>
</evidence>
<keyword evidence="7" id="KW-0675">Receptor</keyword>
<keyword evidence="4 9" id="KW-0812">Transmembrane</keyword>
<keyword evidence="10" id="KW-0732">Signal</keyword>
<keyword evidence="13" id="KW-1185">Reference proteome</keyword>
<dbReference type="Pfam" id="PF00060">
    <property type="entry name" value="Lig_chan"/>
    <property type="match status" value="1"/>
</dbReference>
<keyword evidence="6 9" id="KW-0472">Membrane</keyword>
<dbReference type="InterPro" id="IPR001320">
    <property type="entry name" value="Iontro_rcpt_C"/>
</dbReference>
<accession>A0ABP1QFP8</accession>
<evidence type="ECO:0000256" key="3">
    <source>
        <dbReference type="ARBA" id="ARBA00022475"/>
    </source>
</evidence>
<organism evidence="12 13">
    <name type="scientific">Orchesella dallaii</name>
    <dbReference type="NCBI Taxonomy" id="48710"/>
    <lineage>
        <taxon>Eukaryota</taxon>
        <taxon>Metazoa</taxon>
        <taxon>Ecdysozoa</taxon>
        <taxon>Arthropoda</taxon>
        <taxon>Hexapoda</taxon>
        <taxon>Collembola</taxon>
        <taxon>Entomobryomorpha</taxon>
        <taxon>Entomobryoidea</taxon>
        <taxon>Orchesellidae</taxon>
        <taxon>Orchesellinae</taxon>
        <taxon>Orchesella</taxon>
    </lineage>
</organism>
<feature type="transmembrane region" description="Helical" evidence="9">
    <location>
        <begin position="345"/>
        <end position="365"/>
    </location>
</feature>
<gene>
    <name evidence="12" type="ORF">ODALV1_LOCUS9712</name>
</gene>
<evidence type="ECO:0000256" key="4">
    <source>
        <dbReference type="ARBA" id="ARBA00022692"/>
    </source>
</evidence>
<comment type="caution">
    <text evidence="12">The sequence shown here is derived from an EMBL/GenBank/DDBJ whole genome shotgun (WGS) entry which is preliminary data.</text>
</comment>
<protein>
    <recommendedName>
        <fullName evidence="11">Ionotropic glutamate receptor C-terminal domain-containing protein</fullName>
    </recommendedName>
</protein>
<keyword evidence="5 9" id="KW-1133">Transmembrane helix</keyword>
<evidence type="ECO:0000256" key="2">
    <source>
        <dbReference type="ARBA" id="ARBA00008685"/>
    </source>
</evidence>
<evidence type="ECO:0000256" key="9">
    <source>
        <dbReference type="SAM" id="Phobius"/>
    </source>
</evidence>
<feature type="domain" description="Ionotropic glutamate receptor C-terminal" evidence="11">
    <location>
        <begin position="395"/>
        <end position="617"/>
    </location>
</feature>
<evidence type="ECO:0000256" key="6">
    <source>
        <dbReference type="ARBA" id="ARBA00023136"/>
    </source>
</evidence>
<evidence type="ECO:0000256" key="1">
    <source>
        <dbReference type="ARBA" id="ARBA00004651"/>
    </source>
</evidence>
<dbReference type="EMBL" id="CAXLJM020000030">
    <property type="protein sequence ID" value="CAL8097698.1"/>
    <property type="molecule type" value="Genomic_DNA"/>
</dbReference>